<evidence type="ECO:0000259" key="10">
    <source>
        <dbReference type="PROSITE" id="PS51192"/>
    </source>
</evidence>
<dbReference type="PANTHER" id="PTHR47962:SF5">
    <property type="entry name" value="ATP-DEPENDENT HELICASE LHR-RELATED"/>
    <property type="match status" value="1"/>
</dbReference>
<dbReference type="RefSeq" id="WP_184683274.1">
    <property type="nucleotide sequence ID" value="NZ_JACHJC010000001.1"/>
</dbReference>
<keyword evidence="5" id="KW-0067">ATP-binding</keyword>
<evidence type="ECO:0000256" key="1">
    <source>
        <dbReference type="ARBA" id="ARBA00022741"/>
    </source>
</evidence>
<evidence type="ECO:0000256" key="9">
    <source>
        <dbReference type="SAM" id="MobiDB-lite"/>
    </source>
</evidence>
<keyword evidence="7" id="KW-0234">DNA repair</keyword>
<dbReference type="InterPro" id="IPR052511">
    <property type="entry name" value="ATP-dep_Helicase"/>
</dbReference>
<keyword evidence="3 12" id="KW-0378">Hydrolase</keyword>
<evidence type="ECO:0000256" key="5">
    <source>
        <dbReference type="ARBA" id="ARBA00022840"/>
    </source>
</evidence>
<feature type="region of interest" description="Disordered" evidence="9">
    <location>
        <begin position="318"/>
        <end position="399"/>
    </location>
</feature>
<proteinExistence type="predicted"/>
<dbReference type="InterPro" id="IPR045628">
    <property type="entry name" value="Lhr_WH_dom"/>
</dbReference>
<reference evidence="12 13" key="1">
    <citation type="submission" date="2020-08" db="EMBL/GenBank/DDBJ databases">
        <title>Sequencing the genomes of 1000 actinobacteria strains.</title>
        <authorList>
            <person name="Klenk H.-P."/>
        </authorList>
    </citation>
    <scope>NUCLEOTIDE SEQUENCE [LARGE SCALE GENOMIC DNA]</scope>
    <source>
        <strain evidence="12 13">DSM 43036</strain>
    </source>
</reference>
<sequence length="1591" mass="169111">MADEVTRSGGVLKEFGAATREWFTAAFAAPTPAQQGAWRSVAAGRNALVVAPTGSGKTLAAFLWSLDRLAKEPPPADPRRRCRVLYVSPLKALAVDVERNLRAPLTGIRQAAARLGLAPPDVTVGMRTGDTPADERRAFARTPPDILITTPESLFLLLTSAARDSLRGVDTVILDEVHAVAGTKRGAHLALSLERLDALLERPAQRIGLSATVRPIDVCARFLGGARAVDVVQPPADKTIEVSVQVPVEDMTRLDEQEPPEDDLGGLAPRRPSIWPAVEERVFSLIRAHRSTIVFTNSRRSAERLCARLNELAAEEIEAASAPEGSRVARGGEPVRVSDLLPGDDGPAAGDGGKRGGAGPDDGHPRDGAGSFDGLGDGPGDGRRARRGAFGGPVGPVRAPRQPAEVMAQSGAAAGAPAVIARAHHGSVSREERKQIEEALKSGRLPAVVATSSLELGIDMGAVDLVVQIEAPPSVAAGLQRVGRAGHQVGAVSRGVVFPKHRGDLLSCTVVAERMGAGAIEELHYPRNPLDVLAQQIVAMVALEPWRLGDLAVLVRRAAPFAELPDSALHAVLDMLSGRYPSTAFAELRPRLVWDRATDVLTGRPGAQRLAVTSGGTIPDRGLFGVFLAGAERAARVGELDEEMVYESRVGDVFLLGSSSWRIEEITPDRVLVSPAPGQAARMPFWKGDQLGRPVELGRAIGARVRALLRQSDSDAVAALRAGGLDDWAAGNLMNYLREQKAATRSLPDDRTVVVERFRDELGDWRLAVHSVLGARVNGPWALAIGRRLAERYGVDAQVMPSDDGIVVRLPDTAETPPGADVVVFEPDEIAQLVEESVGTSALFASRFRECAARSLLLPRRDPRRRQPLWQQRQRAAQLLDVAREYADFPVTLEAARECLQDVFDQPALAELMRDLAARKVRLVEVESERPSPFARSLLFGYVGAFLYEGDAPLAERRAAALALDSGLLGELLGRVDLRELLDPEVLAETARQLRWLTEQRRPRDAEDVVELLRVVGDLSPAELAERGVPESWTDELAAARRVLRVRIAGEDRWVVVEDAARLRDALGVALPVGVAEAYLAPVADPLTDLVARYARTHGPFAAATCAARFGLGVFVVEQALRRLAANGRVVSGEFAPDTVGTQWCDAEVLRLLRRRSLAALRREIEPVPPRALATFLPRWQQVGSSARGVEAVAAALEQLQGVNVPASALERLVLPARVADYSPAQLDELCASGEVVWAGAGAISGGDGWVTLAYADAAPLLLAPPDDALTLTPLHESVLDALADGQALFFRSLSDRVGATDDAALSGAVWDLVWAGHLTNDTLAPLRAALGAGGAHRSRPSAPRTRYRRPGRVALPSRGGPPTMAGRWSRLPERDSDPTRRAAALADLLLERHGVVTRGAVVAEQVTGGFAGVYPVLSALEERGAARRGYFVEGLGAAQFAVPGAVDRIRALADDNQGRGGPAVVLAATDPANPYGAALPWPERVVDSGDSAAPATGHRAGRKAGALVVLVGGDVVLYVERGGRTILSFTDDTDTLGAAGKALADAVHSGALGAISVERADGEAVHTSPLRDALTAAGFRATPRGLRLRG</sequence>
<feature type="domain" description="Helicase ATP-binding" evidence="10">
    <location>
        <begin position="38"/>
        <end position="231"/>
    </location>
</feature>
<dbReference type="InterPro" id="IPR011545">
    <property type="entry name" value="DEAD/DEAH_box_helicase_dom"/>
</dbReference>
<dbReference type="PROSITE" id="PS51194">
    <property type="entry name" value="HELICASE_CTER"/>
    <property type="match status" value="1"/>
</dbReference>
<dbReference type="SMART" id="SM00490">
    <property type="entry name" value="HELICc"/>
    <property type="match status" value="1"/>
</dbReference>
<evidence type="ECO:0000313" key="12">
    <source>
        <dbReference type="EMBL" id="MBB5112262.1"/>
    </source>
</evidence>
<evidence type="ECO:0000256" key="8">
    <source>
        <dbReference type="ARBA" id="ARBA00023235"/>
    </source>
</evidence>
<feature type="region of interest" description="Disordered" evidence="9">
    <location>
        <begin position="1333"/>
        <end position="1377"/>
    </location>
</feature>
<dbReference type="InterPro" id="IPR003593">
    <property type="entry name" value="AAA+_ATPase"/>
</dbReference>
<dbReference type="Pfam" id="PF00270">
    <property type="entry name" value="DEAD"/>
    <property type="match status" value="1"/>
</dbReference>
<dbReference type="Pfam" id="PF00271">
    <property type="entry name" value="Helicase_C"/>
    <property type="match status" value="1"/>
</dbReference>
<keyword evidence="4" id="KW-0347">Helicase</keyword>
<feature type="domain" description="Helicase C-terminal" evidence="11">
    <location>
        <begin position="277"/>
        <end position="531"/>
    </location>
</feature>
<evidence type="ECO:0000256" key="2">
    <source>
        <dbReference type="ARBA" id="ARBA00022763"/>
    </source>
</evidence>
<evidence type="ECO:0000256" key="3">
    <source>
        <dbReference type="ARBA" id="ARBA00022801"/>
    </source>
</evidence>
<protein>
    <submittedName>
        <fullName evidence="12">ATP-dependent Lhr-like helicase</fullName>
        <ecNumber evidence="12">3.6.4.-</ecNumber>
    </submittedName>
</protein>
<dbReference type="Gene3D" id="3.40.50.300">
    <property type="entry name" value="P-loop containing nucleotide triphosphate hydrolases"/>
    <property type="match status" value="2"/>
</dbReference>
<evidence type="ECO:0000256" key="6">
    <source>
        <dbReference type="ARBA" id="ARBA00023125"/>
    </source>
</evidence>
<dbReference type="EMBL" id="JACHJC010000001">
    <property type="protein sequence ID" value="MBB5112262.1"/>
    <property type="molecule type" value="Genomic_DNA"/>
</dbReference>
<dbReference type="GO" id="GO:0016787">
    <property type="term" value="F:hydrolase activity"/>
    <property type="evidence" value="ECO:0007669"/>
    <property type="project" value="UniProtKB-KW"/>
</dbReference>
<dbReference type="SMART" id="SM00487">
    <property type="entry name" value="DEXDc"/>
    <property type="match status" value="1"/>
</dbReference>
<evidence type="ECO:0000313" key="13">
    <source>
        <dbReference type="Proteomes" id="UP000618986"/>
    </source>
</evidence>
<accession>A0ABR6MA65</accession>
<dbReference type="EC" id="3.6.4.-" evidence="12"/>
<keyword evidence="6" id="KW-0238">DNA-binding</keyword>
<evidence type="ECO:0000259" key="11">
    <source>
        <dbReference type="PROSITE" id="PS51194"/>
    </source>
</evidence>
<name>A0ABR6MA65_MICEC</name>
<dbReference type="InterPro" id="IPR055369">
    <property type="entry name" value="WH2_Lhr"/>
</dbReference>
<dbReference type="Pfam" id="PF08494">
    <property type="entry name" value="DEAD_assoc"/>
    <property type="match status" value="1"/>
</dbReference>
<dbReference type="Pfam" id="PF23234">
    <property type="entry name" value="WHD_4th_Lhr"/>
    <property type="match status" value="1"/>
</dbReference>
<dbReference type="CDD" id="cd17922">
    <property type="entry name" value="DEXHc_LHR-like"/>
    <property type="match status" value="1"/>
</dbReference>
<keyword evidence="8" id="KW-0413">Isomerase</keyword>
<organism evidence="12 13">
    <name type="scientific">Micromonospora echinospora</name>
    <name type="common">Micromonospora purpurea</name>
    <dbReference type="NCBI Taxonomy" id="1877"/>
    <lineage>
        <taxon>Bacteria</taxon>
        <taxon>Bacillati</taxon>
        <taxon>Actinomycetota</taxon>
        <taxon>Actinomycetes</taxon>
        <taxon>Micromonosporales</taxon>
        <taxon>Micromonosporaceae</taxon>
        <taxon>Micromonospora</taxon>
    </lineage>
</organism>
<dbReference type="InterPro" id="IPR055368">
    <property type="entry name" value="WH3_Lhr"/>
</dbReference>
<comment type="caution">
    <text evidence="12">The sequence shown here is derived from an EMBL/GenBank/DDBJ whole genome shotgun (WGS) entry which is preliminary data.</text>
</comment>
<dbReference type="SMART" id="SM00382">
    <property type="entry name" value="AAA"/>
    <property type="match status" value="1"/>
</dbReference>
<dbReference type="Pfam" id="PF23235">
    <property type="entry name" value="WHD_3rd_Lhr"/>
    <property type="match status" value="1"/>
</dbReference>
<feature type="compositionally biased region" description="Gly residues" evidence="9">
    <location>
        <begin position="349"/>
        <end position="360"/>
    </location>
</feature>
<keyword evidence="2" id="KW-0227">DNA damage</keyword>
<dbReference type="InterPro" id="IPR027417">
    <property type="entry name" value="P-loop_NTPase"/>
</dbReference>
<keyword evidence="13" id="KW-1185">Reference proteome</keyword>
<dbReference type="GeneID" id="300292682"/>
<dbReference type="InterPro" id="IPR014001">
    <property type="entry name" value="Helicase_ATP-bd"/>
</dbReference>
<dbReference type="PROSITE" id="PS51192">
    <property type="entry name" value="HELICASE_ATP_BIND_1"/>
    <property type="match status" value="1"/>
</dbReference>
<dbReference type="PANTHER" id="PTHR47962">
    <property type="entry name" value="ATP-DEPENDENT HELICASE LHR-RELATED-RELATED"/>
    <property type="match status" value="1"/>
</dbReference>
<dbReference type="Proteomes" id="UP000618986">
    <property type="component" value="Unassembled WGS sequence"/>
</dbReference>
<dbReference type="InterPro" id="IPR013701">
    <property type="entry name" value="Lhr-like_DEAD/DEAH_assoc"/>
</dbReference>
<dbReference type="Pfam" id="PF23236">
    <property type="entry name" value="WHD_2nd_Lhr"/>
    <property type="match status" value="1"/>
</dbReference>
<dbReference type="InterPro" id="IPR055367">
    <property type="entry name" value="WH4_Lhr"/>
</dbReference>
<keyword evidence="1" id="KW-0547">Nucleotide-binding</keyword>
<dbReference type="InterPro" id="IPR001650">
    <property type="entry name" value="Helicase_C-like"/>
</dbReference>
<gene>
    <name evidence="12" type="ORF">FHU28_002101</name>
</gene>
<evidence type="ECO:0000256" key="4">
    <source>
        <dbReference type="ARBA" id="ARBA00022806"/>
    </source>
</evidence>
<dbReference type="Pfam" id="PF19306">
    <property type="entry name" value="WHD_Lhr"/>
    <property type="match status" value="1"/>
</dbReference>
<dbReference type="SUPFAM" id="SSF52540">
    <property type="entry name" value="P-loop containing nucleoside triphosphate hydrolases"/>
    <property type="match status" value="1"/>
</dbReference>
<evidence type="ECO:0000256" key="7">
    <source>
        <dbReference type="ARBA" id="ARBA00023204"/>
    </source>
</evidence>